<evidence type="ECO:0000313" key="3">
    <source>
        <dbReference type="Proteomes" id="UP000016933"/>
    </source>
</evidence>
<organism evidence="2 3">
    <name type="scientific">Dothistroma septosporum (strain NZE10 / CBS 128990)</name>
    <name type="common">Red band needle blight fungus</name>
    <name type="synonym">Mycosphaerella pini</name>
    <dbReference type="NCBI Taxonomy" id="675120"/>
    <lineage>
        <taxon>Eukaryota</taxon>
        <taxon>Fungi</taxon>
        <taxon>Dikarya</taxon>
        <taxon>Ascomycota</taxon>
        <taxon>Pezizomycotina</taxon>
        <taxon>Dothideomycetes</taxon>
        <taxon>Dothideomycetidae</taxon>
        <taxon>Mycosphaerellales</taxon>
        <taxon>Mycosphaerellaceae</taxon>
        <taxon>Dothistroma</taxon>
    </lineage>
</organism>
<evidence type="ECO:0000256" key="1">
    <source>
        <dbReference type="SAM" id="MobiDB-lite"/>
    </source>
</evidence>
<gene>
    <name evidence="2" type="ORF">DOTSEDRAFT_70337</name>
</gene>
<reference evidence="2 3" key="2">
    <citation type="journal article" date="2012" name="PLoS Pathog.">
        <title>Diverse lifestyles and strategies of plant pathogenesis encoded in the genomes of eighteen Dothideomycetes fungi.</title>
        <authorList>
            <person name="Ohm R.A."/>
            <person name="Feau N."/>
            <person name="Henrissat B."/>
            <person name="Schoch C.L."/>
            <person name="Horwitz B.A."/>
            <person name="Barry K.W."/>
            <person name="Condon B.J."/>
            <person name="Copeland A.C."/>
            <person name="Dhillon B."/>
            <person name="Glaser F."/>
            <person name="Hesse C.N."/>
            <person name="Kosti I."/>
            <person name="LaButti K."/>
            <person name="Lindquist E.A."/>
            <person name="Lucas S."/>
            <person name="Salamov A.A."/>
            <person name="Bradshaw R.E."/>
            <person name="Ciuffetti L."/>
            <person name="Hamelin R.C."/>
            <person name="Kema G.H.J."/>
            <person name="Lawrence C."/>
            <person name="Scott J.A."/>
            <person name="Spatafora J.W."/>
            <person name="Turgeon B.G."/>
            <person name="de Wit P.J.G.M."/>
            <person name="Zhong S."/>
            <person name="Goodwin S.B."/>
            <person name="Grigoriev I.V."/>
        </authorList>
    </citation>
    <scope>NUCLEOTIDE SEQUENCE [LARGE SCALE GENOMIC DNA]</scope>
    <source>
        <strain evidence="3">NZE10 / CBS 128990</strain>
    </source>
</reference>
<keyword evidence="3" id="KW-1185">Reference proteome</keyword>
<protein>
    <submittedName>
        <fullName evidence="2">Uncharacterized protein</fullName>
    </submittedName>
</protein>
<proteinExistence type="predicted"/>
<name>N1PS71_DOTSN</name>
<dbReference type="AlphaFoldDB" id="N1PS71"/>
<dbReference type="HOGENOM" id="CLU_1855233_0_0_1"/>
<reference evidence="3" key="1">
    <citation type="journal article" date="2012" name="PLoS Genet.">
        <title>The genomes of the fungal plant pathogens Cladosporium fulvum and Dothistroma septosporum reveal adaptation to different hosts and lifestyles but also signatures of common ancestry.</title>
        <authorList>
            <person name="de Wit P.J.G.M."/>
            <person name="van der Burgt A."/>
            <person name="Oekmen B."/>
            <person name="Stergiopoulos I."/>
            <person name="Abd-Elsalam K.A."/>
            <person name="Aerts A.L."/>
            <person name="Bahkali A.H."/>
            <person name="Beenen H.G."/>
            <person name="Chettri P."/>
            <person name="Cox M.P."/>
            <person name="Datema E."/>
            <person name="de Vries R.P."/>
            <person name="Dhillon B."/>
            <person name="Ganley A.R."/>
            <person name="Griffiths S.A."/>
            <person name="Guo Y."/>
            <person name="Hamelin R.C."/>
            <person name="Henrissat B."/>
            <person name="Kabir M.S."/>
            <person name="Jashni M.K."/>
            <person name="Kema G."/>
            <person name="Klaubauf S."/>
            <person name="Lapidus A."/>
            <person name="Levasseur A."/>
            <person name="Lindquist E."/>
            <person name="Mehrabi R."/>
            <person name="Ohm R.A."/>
            <person name="Owen T.J."/>
            <person name="Salamov A."/>
            <person name="Schwelm A."/>
            <person name="Schijlen E."/>
            <person name="Sun H."/>
            <person name="van den Burg H.A."/>
            <person name="van Ham R.C.H.J."/>
            <person name="Zhang S."/>
            <person name="Goodwin S.B."/>
            <person name="Grigoriev I.V."/>
            <person name="Collemare J."/>
            <person name="Bradshaw R.E."/>
        </authorList>
    </citation>
    <scope>NUCLEOTIDE SEQUENCE [LARGE SCALE GENOMIC DNA]</scope>
    <source>
        <strain evidence="3">NZE10 / CBS 128990</strain>
    </source>
</reference>
<accession>N1PS71</accession>
<evidence type="ECO:0000313" key="2">
    <source>
        <dbReference type="EMBL" id="EME46306.1"/>
    </source>
</evidence>
<feature type="region of interest" description="Disordered" evidence="1">
    <location>
        <begin position="41"/>
        <end position="62"/>
    </location>
</feature>
<sequence length="138" mass="14539">MTADDAAEVDPCRASLCASGCCVCMNVCLCIALPRVAEDGRPRRHRRPHSVAADAETNSARSGEHFVAAAADRPTEVTVTATAGARPVVWAAFRPRSLREPRRAAAGCSEMDRFGTAVSCTRAAGGGQDGDGWNRPQI</sequence>
<dbReference type="Proteomes" id="UP000016933">
    <property type="component" value="Unassembled WGS sequence"/>
</dbReference>
<dbReference type="EMBL" id="KB446537">
    <property type="protein sequence ID" value="EME46306.1"/>
    <property type="molecule type" value="Genomic_DNA"/>
</dbReference>